<dbReference type="PRINTS" id="PR00723">
    <property type="entry name" value="SUBTILISIN"/>
</dbReference>
<dbReference type="GO" id="GO:0004252">
    <property type="term" value="F:serine-type endopeptidase activity"/>
    <property type="evidence" value="ECO:0007669"/>
    <property type="project" value="UniProtKB-UniRule"/>
</dbReference>
<name>A0A9D2WSX4_9FIRM</name>
<dbReference type="InterPro" id="IPR036852">
    <property type="entry name" value="Peptidase_S8/S53_dom_sf"/>
</dbReference>
<dbReference type="InterPro" id="IPR008979">
    <property type="entry name" value="Galactose-bd-like_sf"/>
</dbReference>
<evidence type="ECO:0000256" key="6">
    <source>
        <dbReference type="PROSITE-ProRule" id="PRU01240"/>
    </source>
</evidence>
<dbReference type="InterPro" id="IPR015500">
    <property type="entry name" value="Peptidase_S8_subtilisin-rel"/>
</dbReference>
<dbReference type="EC" id="3.4.21.-" evidence="8"/>
<gene>
    <name evidence="8" type="primary">aprX_1</name>
    <name evidence="8" type="ORF">SPSYN_00770</name>
</gene>
<protein>
    <submittedName>
        <fullName evidence="8">Serine protease AprX</fullName>
        <ecNumber evidence="8">3.4.21.-</ecNumber>
    </submittedName>
</protein>
<evidence type="ECO:0000256" key="2">
    <source>
        <dbReference type="ARBA" id="ARBA00022670"/>
    </source>
</evidence>
<evidence type="ECO:0000313" key="8">
    <source>
        <dbReference type="EMBL" id="KAF1086032.1"/>
    </source>
</evidence>
<sequence>MRISKRWLLTLALLVIAMGVWGWQESQSREPNMSENDRSETTYNKEASTLDTNLVMFALEPDRTLTASEEVELSEQVDWLGRLDGKTLLVRAREEQKQELVNLPYIKNVSAYLPEQKAPSGLVGTTGTSTSDNTPVELTVTLAKPGDKTAVIDLVKSLDGRVLEGAGDNGVYLRVELPAGAVNELAASSGVLYIEKYNVPELLNDRARDIVGARPLAIPQFIAAAGLTGEGQTIGLADSGLDAGSVSNLHPDLESSAGKKPRVIMLKSWAGVDTPADESGHGTHMAGTLVGSGKASAGKYSGVAPGASLYFQGIVDKEQNPAPPLDLKELFEPAYKADVRIHVNGWGKKQNAYVSSTAQIDQFVRSNPDFLVIFGAGNSGAQEGTITAEANSKNALVVGAAISPRPAFEKDICDSDEIAAFSSRGPTGDGRIKPELVAPGTSIISTASRLAEGNLAGRPDYNIMQGTSMATAVTGGSAALLRQYLVENTRHADPSAALMKAALINGATGLEQEPEAAGFGLLDIGATTMAIENELFDLVDDNAGVAGGDSITYEKKITHSGAPLKATLAWTDPAAAPGARSVLVNDLDLEVIGPDGQKYYGNDFNNKGLRDTHNNVEQVNIPSPEPGTYKIVVRGSSLQQDASPSKGINQDYALVYGQQMARETITGEKLITLPENTIAAVDDRILAASKKLPAGAELYMIGPPDRPERVYAVGRTWQASGVKALSKDGRTILVRINEEYREGGYAIDTRAKNVPGKAIPSGVSVHAGLNPRTQTLWQANIVGREIAGVINGVDQKNRRVKLLDNEEVFSIADEAVISFSDIVVDGDTADLPFGASTTAELEKVLSGMPVQITLGADGKVYNLAVKRHLAVGRVVSVEPGAKTITISPGRSYHIRPGINIDRDRVSIELSDISEGELAILDLVPNTNEVLNLTVYSDVFYGRVVYAERDTLYLMDNAKGFINLQFKPGSQVFRWGMASGTRILSPGQWVRVITNPLSKEVWRVDIADASDKVSSALKEVTGKSITLTNGQVYQLSNVSVLTKNNLPVRPRDLVPGEPVKVTALYGPAGEQIVAALEAQTRKGVKTPEIKIISTIPYEDFSLISGHTASSRLYVVYQAGIIREVEITGSGDFYYPVKAGEAENISLVAVDDNSGGVTGVQLSLPRLQKAFTDIDNHWAEVDIRQLVSRGMLKGYPDGTFKPDRAVNRVELTVLVTKLIGAGSSENVLPFKDAPTIPRWAQSSVALAFSRNLAFGFEDNTFRPYDSITREEAATLLVRIYDSINGVPAGPAAPQPYNDQESIAAWAMADVYTARVLGLMTGKPGNLFSPKDDITRAETAAALNHLLNKIIRGDKKGQ</sequence>
<dbReference type="InterPro" id="IPR001119">
    <property type="entry name" value="SLH_dom"/>
</dbReference>
<proteinExistence type="inferred from homology"/>
<dbReference type="SUPFAM" id="SSF52743">
    <property type="entry name" value="Subtilisin-like"/>
    <property type="match status" value="1"/>
</dbReference>
<evidence type="ECO:0000313" key="9">
    <source>
        <dbReference type="Proteomes" id="UP000798488"/>
    </source>
</evidence>
<dbReference type="PANTHER" id="PTHR43399:SF4">
    <property type="entry name" value="CELL WALL-ASSOCIATED PROTEASE"/>
    <property type="match status" value="1"/>
</dbReference>
<feature type="active site" description="Charge relay system" evidence="6">
    <location>
        <position position="238"/>
    </location>
</feature>
<dbReference type="Pfam" id="PF00082">
    <property type="entry name" value="Peptidase_S8"/>
    <property type="match status" value="1"/>
</dbReference>
<feature type="domain" description="SLH" evidence="7">
    <location>
        <begin position="1291"/>
        <end position="1354"/>
    </location>
</feature>
<keyword evidence="9" id="KW-1185">Reference proteome</keyword>
<keyword evidence="2 6" id="KW-0645">Protease</keyword>
<organism evidence="8 9">
    <name type="scientific">Sporotomaculum syntrophicum</name>
    <dbReference type="NCBI Taxonomy" id="182264"/>
    <lineage>
        <taxon>Bacteria</taxon>
        <taxon>Bacillati</taxon>
        <taxon>Bacillota</taxon>
        <taxon>Clostridia</taxon>
        <taxon>Eubacteriales</taxon>
        <taxon>Desulfallaceae</taxon>
        <taxon>Sporotomaculum</taxon>
    </lineage>
</organism>
<dbReference type="RefSeq" id="WP_161821177.1">
    <property type="nucleotide sequence ID" value="NZ_LSRS01000002.1"/>
</dbReference>
<dbReference type="InterPro" id="IPR034058">
    <property type="entry name" value="TagA/B/C/D_pept_dom"/>
</dbReference>
<comment type="similarity">
    <text evidence="1 6">Belongs to the peptidase S8 family.</text>
</comment>
<evidence type="ECO:0000259" key="7">
    <source>
        <dbReference type="PROSITE" id="PS51272"/>
    </source>
</evidence>
<dbReference type="OrthoDB" id="900053at2"/>
<dbReference type="GO" id="GO:0006508">
    <property type="term" value="P:proteolysis"/>
    <property type="evidence" value="ECO:0007669"/>
    <property type="project" value="UniProtKB-KW"/>
</dbReference>
<accession>A0A9D2WSX4</accession>
<keyword evidence="3" id="KW-0677">Repeat</keyword>
<dbReference type="SUPFAM" id="SSF49785">
    <property type="entry name" value="Galactose-binding domain-like"/>
    <property type="match status" value="1"/>
</dbReference>
<dbReference type="InterPro" id="IPR000209">
    <property type="entry name" value="Peptidase_S8/S53_dom"/>
</dbReference>
<reference evidence="8" key="1">
    <citation type="submission" date="2016-02" db="EMBL/GenBank/DDBJ databases">
        <title>Draft Genome Sequence of Sporotomaculum syntrophicum Strain FB, a Syntrophic Benzoate Degrader.</title>
        <authorList>
            <person name="Nobu M.K."/>
            <person name="Narihiro T."/>
            <person name="Qiu Y.-L."/>
            <person name="Ohashi A."/>
            <person name="Liu W.-T."/>
            <person name="Yuji S."/>
        </authorList>
    </citation>
    <scope>NUCLEOTIDE SEQUENCE</scope>
    <source>
        <strain evidence="8">FB</strain>
    </source>
</reference>
<dbReference type="InterPro" id="IPR051048">
    <property type="entry name" value="Peptidase_S8/S53_subtilisin"/>
</dbReference>
<evidence type="ECO:0000256" key="3">
    <source>
        <dbReference type="ARBA" id="ARBA00022737"/>
    </source>
</evidence>
<feature type="active site" description="Charge relay system" evidence="6">
    <location>
        <position position="281"/>
    </location>
</feature>
<dbReference type="Gene3D" id="3.40.50.200">
    <property type="entry name" value="Peptidase S8/S53 domain"/>
    <property type="match status" value="1"/>
</dbReference>
<dbReference type="EMBL" id="LSRS01000002">
    <property type="protein sequence ID" value="KAF1086032.1"/>
    <property type="molecule type" value="Genomic_DNA"/>
</dbReference>
<dbReference type="PANTHER" id="PTHR43399">
    <property type="entry name" value="SUBTILISIN-RELATED"/>
    <property type="match status" value="1"/>
</dbReference>
<evidence type="ECO:0000256" key="1">
    <source>
        <dbReference type="ARBA" id="ARBA00011073"/>
    </source>
</evidence>
<keyword evidence="5 6" id="KW-0720">Serine protease</keyword>
<dbReference type="Proteomes" id="UP000798488">
    <property type="component" value="Unassembled WGS sequence"/>
</dbReference>
<dbReference type="Pfam" id="PF00395">
    <property type="entry name" value="SLH"/>
    <property type="match status" value="3"/>
</dbReference>
<dbReference type="PROSITE" id="PS51272">
    <property type="entry name" value="SLH"/>
    <property type="match status" value="3"/>
</dbReference>
<dbReference type="PROSITE" id="PS51892">
    <property type="entry name" value="SUBTILASE"/>
    <property type="match status" value="1"/>
</dbReference>
<feature type="domain" description="SLH" evidence="7">
    <location>
        <begin position="1164"/>
        <end position="1227"/>
    </location>
</feature>
<evidence type="ECO:0000256" key="5">
    <source>
        <dbReference type="ARBA" id="ARBA00022825"/>
    </source>
</evidence>
<feature type="domain" description="SLH" evidence="7">
    <location>
        <begin position="1228"/>
        <end position="1288"/>
    </location>
</feature>
<evidence type="ECO:0000256" key="4">
    <source>
        <dbReference type="ARBA" id="ARBA00022801"/>
    </source>
</evidence>
<dbReference type="CDD" id="cd04842">
    <property type="entry name" value="Peptidases_S8_Kp43_protease"/>
    <property type="match status" value="1"/>
</dbReference>
<keyword evidence="4 6" id="KW-0378">Hydrolase</keyword>
<dbReference type="Gene3D" id="2.60.120.380">
    <property type="match status" value="1"/>
</dbReference>
<comment type="caution">
    <text evidence="8">The sequence shown here is derived from an EMBL/GenBank/DDBJ whole genome shotgun (WGS) entry which is preliminary data.</text>
</comment>
<feature type="active site" description="Charge relay system" evidence="6">
    <location>
        <position position="468"/>
    </location>
</feature>